<accession>A0A2N6QHU7</accession>
<reference evidence="1 2" key="1">
    <citation type="submission" date="2017-09" db="EMBL/GenBank/DDBJ databases">
        <title>Bacterial strain isolated from the female urinary microbiota.</title>
        <authorList>
            <person name="Thomas-White K."/>
            <person name="Kumar N."/>
            <person name="Forster S."/>
            <person name="Putonti C."/>
            <person name="Lawley T."/>
            <person name="Wolfe A.J."/>
        </authorList>
    </citation>
    <scope>NUCLEOTIDE SEQUENCE [LARGE SCALE GENOMIC DNA]</scope>
    <source>
        <strain evidence="1 2">UMB0834</strain>
    </source>
</reference>
<sequence>MSEIRMVTYEPMIFKKRGIKVVDNNKDIPEFLDASIRTEPSLNVEYPGVSSLCRGSKLAPKLKEGDKMVYLTKKNMYGQDFKHWRLVAIIEVIKVMKTHEDAAKWYKNYNYELPKNCVVDGNPPLSASKTTIAKSKIHETERGYKFRARKYKQFNICKKVHVNLNEPPIIDESKMKEIFGTKNPGTQSFKKVSDDEYKSLVKLMEL</sequence>
<evidence type="ECO:0000313" key="2">
    <source>
        <dbReference type="Proteomes" id="UP000235748"/>
    </source>
</evidence>
<organism evidence="1 2">
    <name type="scientific">Staphylococcus pettenkoferi</name>
    <dbReference type="NCBI Taxonomy" id="170573"/>
    <lineage>
        <taxon>Bacteria</taxon>
        <taxon>Bacillati</taxon>
        <taxon>Bacillota</taxon>
        <taxon>Bacilli</taxon>
        <taxon>Bacillales</taxon>
        <taxon>Staphylococcaceae</taxon>
        <taxon>Staphylococcus</taxon>
    </lineage>
</organism>
<dbReference type="STRING" id="170573.GCA_001076995_00695"/>
<name>A0A2N6QHU7_9STAP</name>
<gene>
    <name evidence="1" type="ORF">CJ235_07735</name>
</gene>
<evidence type="ECO:0000313" key="1">
    <source>
        <dbReference type="EMBL" id="PMC19145.1"/>
    </source>
</evidence>
<protein>
    <submittedName>
        <fullName evidence="1">Uncharacterized protein</fullName>
    </submittedName>
</protein>
<dbReference type="EMBL" id="PNGG01000003">
    <property type="protein sequence ID" value="PMC19145.1"/>
    <property type="molecule type" value="Genomic_DNA"/>
</dbReference>
<proteinExistence type="predicted"/>
<dbReference type="RefSeq" id="WP_070504147.1">
    <property type="nucleotide sequence ID" value="NZ_JALCYA010000005.1"/>
</dbReference>
<comment type="caution">
    <text evidence="1">The sequence shown here is derived from an EMBL/GenBank/DDBJ whole genome shotgun (WGS) entry which is preliminary data.</text>
</comment>
<dbReference type="Proteomes" id="UP000235748">
    <property type="component" value="Unassembled WGS sequence"/>
</dbReference>
<dbReference type="AlphaFoldDB" id="A0A2N6QHU7"/>